<accession>A0AA37PGN7</accession>
<dbReference type="GeneID" id="73332951"/>
<dbReference type="Proteomes" id="UP001055115">
    <property type="component" value="Unassembled WGS sequence"/>
</dbReference>
<evidence type="ECO:0000313" key="2">
    <source>
        <dbReference type="Proteomes" id="UP001055115"/>
    </source>
</evidence>
<reference evidence="1 2" key="1">
    <citation type="submission" date="2022-03" db="EMBL/GenBank/DDBJ databases">
        <title>Genome data of Colletotrichum spp.</title>
        <authorList>
            <person name="Utami Y.D."/>
            <person name="Hiruma K."/>
        </authorList>
    </citation>
    <scope>NUCLEOTIDE SEQUENCE [LARGE SCALE GENOMIC DNA]</scope>
    <source>
        <strain evidence="1 2">MAFF 239500</strain>
    </source>
</reference>
<dbReference type="EMBL" id="BQXU01000058">
    <property type="protein sequence ID" value="GKT51968.1"/>
    <property type="molecule type" value="Genomic_DNA"/>
</dbReference>
<evidence type="ECO:0000313" key="1">
    <source>
        <dbReference type="EMBL" id="GKT51968.1"/>
    </source>
</evidence>
<dbReference type="RefSeq" id="XP_049134318.1">
    <property type="nucleotide sequence ID" value="XM_049278361.1"/>
</dbReference>
<proteinExistence type="predicted"/>
<organism evidence="1 2">
    <name type="scientific">Colletotrichum spaethianum</name>
    <dbReference type="NCBI Taxonomy" id="700344"/>
    <lineage>
        <taxon>Eukaryota</taxon>
        <taxon>Fungi</taxon>
        <taxon>Dikarya</taxon>
        <taxon>Ascomycota</taxon>
        <taxon>Pezizomycotina</taxon>
        <taxon>Sordariomycetes</taxon>
        <taxon>Hypocreomycetidae</taxon>
        <taxon>Glomerellales</taxon>
        <taxon>Glomerellaceae</taxon>
        <taxon>Colletotrichum</taxon>
        <taxon>Colletotrichum spaethianum species complex</taxon>
    </lineage>
</organism>
<protein>
    <submittedName>
        <fullName evidence="1">Uncharacterized protein</fullName>
    </submittedName>
</protein>
<dbReference type="AlphaFoldDB" id="A0AA37PGN7"/>
<gene>
    <name evidence="1" type="ORF">ColSpa_12149</name>
</gene>
<comment type="caution">
    <text evidence="1">The sequence shown here is derived from an EMBL/GenBank/DDBJ whole genome shotgun (WGS) entry which is preliminary data.</text>
</comment>
<name>A0AA37PGN7_9PEZI</name>
<sequence>MACRARPVALPLSEEEAHVARQLVMADVESSARRRATSQQACEGKRKICLLGNIGVHDLASPLRSSAP</sequence>
<keyword evidence="2" id="KW-1185">Reference proteome</keyword>